<proteinExistence type="predicted"/>
<name>A0A9P4NIX2_9PEZI</name>
<organism evidence="2 3">
    <name type="scientific">Tothia fuscella</name>
    <dbReference type="NCBI Taxonomy" id="1048955"/>
    <lineage>
        <taxon>Eukaryota</taxon>
        <taxon>Fungi</taxon>
        <taxon>Dikarya</taxon>
        <taxon>Ascomycota</taxon>
        <taxon>Pezizomycotina</taxon>
        <taxon>Dothideomycetes</taxon>
        <taxon>Pleosporomycetidae</taxon>
        <taxon>Venturiales</taxon>
        <taxon>Cylindrosympodiaceae</taxon>
        <taxon>Tothia</taxon>
    </lineage>
</organism>
<dbReference type="Proteomes" id="UP000800235">
    <property type="component" value="Unassembled WGS sequence"/>
</dbReference>
<gene>
    <name evidence="2" type="ORF">EJ08DRAFT_682217</name>
</gene>
<comment type="caution">
    <text evidence="2">The sequence shown here is derived from an EMBL/GenBank/DDBJ whole genome shotgun (WGS) entry which is preliminary data.</text>
</comment>
<dbReference type="EMBL" id="MU007080">
    <property type="protein sequence ID" value="KAF2423589.1"/>
    <property type="molecule type" value="Genomic_DNA"/>
</dbReference>
<evidence type="ECO:0000313" key="3">
    <source>
        <dbReference type="Proteomes" id="UP000800235"/>
    </source>
</evidence>
<evidence type="ECO:0000313" key="2">
    <source>
        <dbReference type="EMBL" id="KAF2423589.1"/>
    </source>
</evidence>
<protein>
    <submittedName>
        <fullName evidence="2">Uncharacterized protein</fullName>
    </submittedName>
</protein>
<dbReference type="AlphaFoldDB" id="A0A9P4NIX2"/>
<sequence>MRNFTKQGNGKRAKPSRSDGRGNNARKNKDRPDLSPLDVDEADEAKSEAELPRSDTEEEVEEGDRRRTYKINGVIYTRAEDLQNCIEVKKRTCPRMYGTGEGPRNVLKH</sequence>
<feature type="compositionally biased region" description="Basic and acidic residues" evidence="1">
    <location>
        <begin position="44"/>
        <end position="55"/>
    </location>
</feature>
<feature type="region of interest" description="Disordered" evidence="1">
    <location>
        <begin position="1"/>
        <end position="65"/>
    </location>
</feature>
<reference evidence="2" key="1">
    <citation type="journal article" date="2020" name="Stud. Mycol.">
        <title>101 Dothideomycetes genomes: a test case for predicting lifestyles and emergence of pathogens.</title>
        <authorList>
            <person name="Haridas S."/>
            <person name="Albert R."/>
            <person name="Binder M."/>
            <person name="Bloem J."/>
            <person name="Labutti K."/>
            <person name="Salamov A."/>
            <person name="Andreopoulos B."/>
            <person name="Baker S."/>
            <person name="Barry K."/>
            <person name="Bills G."/>
            <person name="Bluhm B."/>
            <person name="Cannon C."/>
            <person name="Castanera R."/>
            <person name="Culley D."/>
            <person name="Daum C."/>
            <person name="Ezra D."/>
            <person name="Gonzalez J."/>
            <person name="Henrissat B."/>
            <person name="Kuo A."/>
            <person name="Liang C."/>
            <person name="Lipzen A."/>
            <person name="Lutzoni F."/>
            <person name="Magnuson J."/>
            <person name="Mondo S."/>
            <person name="Nolan M."/>
            <person name="Ohm R."/>
            <person name="Pangilinan J."/>
            <person name="Park H.-J."/>
            <person name="Ramirez L."/>
            <person name="Alfaro M."/>
            <person name="Sun H."/>
            <person name="Tritt A."/>
            <person name="Yoshinaga Y."/>
            <person name="Zwiers L.-H."/>
            <person name="Turgeon B."/>
            <person name="Goodwin S."/>
            <person name="Spatafora J."/>
            <person name="Crous P."/>
            <person name="Grigoriev I."/>
        </authorList>
    </citation>
    <scope>NUCLEOTIDE SEQUENCE</scope>
    <source>
        <strain evidence="2">CBS 130266</strain>
    </source>
</reference>
<accession>A0A9P4NIX2</accession>
<keyword evidence="3" id="KW-1185">Reference proteome</keyword>
<evidence type="ECO:0000256" key="1">
    <source>
        <dbReference type="SAM" id="MobiDB-lite"/>
    </source>
</evidence>